<evidence type="ECO:0000256" key="1">
    <source>
        <dbReference type="ARBA" id="ARBA00006845"/>
    </source>
</evidence>
<protein>
    <submittedName>
        <fullName evidence="3">Barstar (Barnase inhibitor)</fullName>
    </submittedName>
</protein>
<evidence type="ECO:0000313" key="4">
    <source>
        <dbReference type="Proteomes" id="UP000199360"/>
    </source>
</evidence>
<gene>
    <name evidence="3" type="ORF">GA0070213_11293</name>
</gene>
<name>A0A1C5JN53_9ACTN</name>
<evidence type="ECO:0000259" key="2">
    <source>
        <dbReference type="Pfam" id="PF01337"/>
    </source>
</evidence>
<dbReference type="Pfam" id="PF01337">
    <property type="entry name" value="Barstar"/>
    <property type="match status" value="1"/>
</dbReference>
<dbReference type="SUPFAM" id="SSF52038">
    <property type="entry name" value="Barstar-related"/>
    <property type="match status" value="1"/>
</dbReference>
<comment type="similarity">
    <text evidence="1">Belongs to the barstar family.</text>
</comment>
<sequence>MTTSAGSKDGRAPQQECRTPEHLAGPRWLLLGDVGFDSVYEDDVPLAACAEIEGLFVDLPQRPRERFTLVGCAPDGAFADLLNRLPAEALGTERAWLGDVAITAPAPSQSMSPSWSGEYLGDVLVLGQRPSRVGLGSVDIDLDGFVHLYDRTDAVVRPGNVAHFVLLGGGETPYGTCRDVSGVFREQAPPLVPQVRLLGCRPEAPMLAALDAVGQSTKVSVRRRRIRAEVHTIAADGSAHRVIDAVVSGTVESGEPSRFGGGLLDVTVDSDPQEPLPTAVLDILTHWHHGPPARKNMWSGYGRELRHQWAMAAAAHQSVAQDRPTGTTYDLDGWYVTDIEGFYCAIGEAVNGPGGYFGCNLDAFDDCLRGRFGARTPFRLVWHESAVARDHLVAGYDRRRLAPAATMEYLLGIFAEHDVEIDLR</sequence>
<evidence type="ECO:0000313" key="3">
    <source>
        <dbReference type="EMBL" id="SCG72015.1"/>
    </source>
</evidence>
<dbReference type="RefSeq" id="WP_245716502.1">
    <property type="nucleotide sequence ID" value="NZ_FMDM01000012.1"/>
</dbReference>
<accession>A0A1C5JN53</accession>
<dbReference type="InterPro" id="IPR035905">
    <property type="entry name" value="Barstar-like_sf"/>
</dbReference>
<reference evidence="4" key="1">
    <citation type="submission" date="2016-06" db="EMBL/GenBank/DDBJ databases">
        <authorList>
            <person name="Varghese N."/>
            <person name="Submissions Spin"/>
        </authorList>
    </citation>
    <scope>NUCLEOTIDE SEQUENCE [LARGE SCALE GENOMIC DNA]</scope>
    <source>
        <strain evidence="4">DSM 45647</strain>
    </source>
</reference>
<organism evidence="3 4">
    <name type="scientific">Micromonospora humi</name>
    <dbReference type="NCBI Taxonomy" id="745366"/>
    <lineage>
        <taxon>Bacteria</taxon>
        <taxon>Bacillati</taxon>
        <taxon>Actinomycetota</taxon>
        <taxon>Actinomycetes</taxon>
        <taxon>Micromonosporales</taxon>
        <taxon>Micromonosporaceae</taxon>
        <taxon>Micromonospora</taxon>
    </lineage>
</organism>
<dbReference type="Proteomes" id="UP000199360">
    <property type="component" value="Unassembled WGS sequence"/>
</dbReference>
<keyword evidence="4" id="KW-1185">Reference proteome</keyword>
<proteinExistence type="inferred from homology"/>
<dbReference type="AlphaFoldDB" id="A0A1C5JN53"/>
<dbReference type="InterPro" id="IPR000468">
    <property type="entry name" value="Barstar"/>
</dbReference>
<dbReference type="Gene3D" id="3.30.370.10">
    <property type="entry name" value="Barstar-like"/>
    <property type="match status" value="1"/>
</dbReference>
<dbReference type="STRING" id="745366.GA0070213_11293"/>
<dbReference type="EMBL" id="FMDM01000012">
    <property type="protein sequence ID" value="SCG72015.1"/>
    <property type="molecule type" value="Genomic_DNA"/>
</dbReference>
<feature type="domain" description="Barstar (barnase inhibitor)" evidence="2">
    <location>
        <begin position="330"/>
        <end position="391"/>
    </location>
</feature>